<organism evidence="2 3">
    <name type="scientific">Schizothecium vesticola</name>
    <dbReference type="NCBI Taxonomy" id="314040"/>
    <lineage>
        <taxon>Eukaryota</taxon>
        <taxon>Fungi</taxon>
        <taxon>Dikarya</taxon>
        <taxon>Ascomycota</taxon>
        <taxon>Pezizomycotina</taxon>
        <taxon>Sordariomycetes</taxon>
        <taxon>Sordariomycetidae</taxon>
        <taxon>Sordariales</taxon>
        <taxon>Schizotheciaceae</taxon>
        <taxon>Schizothecium</taxon>
    </lineage>
</organism>
<gene>
    <name evidence="2" type="ORF">B0T18DRAFT_486546</name>
</gene>
<dbReference type="EMBL" id="JAUKUD010000002">
    <property type="protein sequence ID" value="KAK0752133.1"/>
    <property type="molecule type" value="Genomic_DNA"/>
</dbReference>
<dbReference type="AlphaFoldDB" id="A0AA40F6H8"/>
<dbReference type="Proteomes" id="UP001172155">
    <property type="component" value="Unassembled WGS sequence"/>
</dbReference>
<evidence type="ECO:0000256" key="1">
    <source>
        <dbReference type="SAM" id="MobiDB-lite"/>
    </source>
</evidence>
<evidence type="ECO:0000313" key="2">
    <source>
        <dbReference type="EMBL" id="KAK0752133.1"/>
    </source>
</evidence>
<feature type="compositionally biased region" description="Basic and acidic residues" evidence="1">
    <location>
        <begin position="117"/>
        <end position="127"/>
    </location>
</feature>
<feature type="region of interest" description="Disordered" evidence="1">
    <location>
        <begin position="117"/>
        <end position="158"/>
    </location>
</feature>
<feature type="compositionally biased region" description="Basic and acidic residues" evidence="1">
    <location>
        <begin position="137"/>
        <end position="152"/>
    </location>
</feature>
<proteinExistence type="predicted"/>
<comment type="caution">
    <text evidence="2">The sequence shown here is derived from an EMBL/GenBank/DDBJ whole genome shotgun (WGS) entry which is preliminary data.</text>
</comment>
<protein>
    <submittedName>
        <fullName evidence="2">Uncharacterized protein</fullName>
    </submittedName>
</protein>
<reference evidence="2" key="1">
    <citation type="submission" date="2023-06" db="EMBL/GenBank/DDBJ databases">
        <title>Genome-scale phylogeny and comparative genomics of the fungal order Sordariales.</title>
        <authorList>
            <consortium name="Lawrence Berkeley National Laboratory"/>
            <person name="Hensen N."/>
            <person name="Bonometti L."/>
            <person name="Westerberg I."/>
            <person name="Brannstrom I.O."/>
            <person name="Guillou S."/>
            <person name="Cros-Aarteil S."/>
            <person name="Calhoun S."/>
            <person name="Haridas S."/>
            <person name="Kuo A."/>
            <person name="Mondo S."/>
            <person name="Pangilinan J."/>
            <person name="Riley R."/>
            <person name="LaButti K."/>
            <person name="Andreopoulos B."/>
            <person name="Lipzen A."/>
            <person name="Chen C."/>
            <person name="Yanf M."/>
            <person name="Daum C."/>
            <person name="Ng V."/>
            <person name="Clum A."/>
            <person name="Steindorff A."/>
            <person name="Ohm R."/>
            <person name="Martin F."/>
            <person name="Silar P."/>
            <person name="Natvig D."/>
            <person name="Lalanne C."/>
            <person name="Gautier V."/>
            <person name="Ament-velasquez S.L."/>
            <person name="Kruys A."/>
            <person name="Hutchinson M.I."/>
            <person name="Powell A.J."/>
            <person name="Barry K."/>
            <person name="Miller A.N."/>
            <person name="Grigoriev I.V."/>
            <person name="Debuchy R."/>
            <person name="Gladieux P."/>
            <person name="Thoren M.H."/>
            <person name="Johannesson H."/>
        </authorList>
    </citation>
    <scope>NUCLEOTIDE SEQUENCE</scope>
    <source>
        <strain evidence="2">SMH3187-1</strain>
    </source>
</reference>
<sequence>MERQRKARREARLFRVAFLEPSANSTSPLPQARLSPWDGLSVLARISTSAALSAAPVSPGAREDLLPAPDDWPDNCTVHFWAEGSSQTALTDRDSTFGSHPTARWLHPYERAEDWEHPGWEVKEADRTASPVPGSADGRHSERHNKLPKEDGGGTGAG</sequence>
<keyword evidence="3" id="KW-1185">Reference proteome</keyword>
<accession>A0AA40F6H8</accession>
<name>A0AA40F6H8_9PEZI</name>
<evidence type="ECO:0000313" key="3">
    <source>
        <dbReference type="Proteomes" id="UP001172155"/>
    </source>
</evidence>